<sequence length="38" mass="4161">MSLFNEYYSVIISNSALKSVILVIASIIAAKLVDIIFT</sequence>
<protein>
    <submittedName>
        <fullName evidence="1">Uncharacterized protein</fullName>
    </submittedName>
</protein>
<gene>
    <name evidence="1" type="ORF">METZ01_LOCUS57189</name>
</gene>
<feature type="non-terminal residue" evidence="1">
    <location>
        <position position="38"/>
    </location>
</feature>
<organism evidence="1">
    <name type="scientific">marine metagenome</name>
    <dbReference type="NCBI Taxonomy" id="408172"/>
    <lineage>
        <taxon>unclassified sequences</taxon>
        <taxon>metagenomes</taxon>
        <taxon>ecological metagenomes</taxon>
    </lineage>
</organism>
<accession>A0A381SJX0</accession>
<dbReference type="EMBL" id="UINC01003215">
    <property type="protein sequence ID" value="SVA04335.1"/>
    <property type="molecule type" value="Genomic_DNA"/>
</dbReference>
<dbReference type="AlphaFoldDB" id="A0A381SJX0"/>
<evidence type="ECO:0000313" key="1">
    <source>
        <dbReference type="EMBL" id="SVA04335.1"/>
    </source>
</evidence>
<proteinExistence type="predicted"/>
<reference evidence="1" key="1">
    <citation type="submission" date="2018-05" db="EMBL/GenBank/DDBJ databases">
        <authorList>
            <person name="Lanie J.A."/>
            <person name="Ng W.-L."/>
            <person name="Kazmierczak K.M."/>
            <person name="Andrzejewski T.M."/>
            <person name="Davidsen T.M."/>
            <person name="Wayne K.J."/>
            <person name="Tettelin H."/>
            <person name="Glass J.I."/>
            <person name="Rusch D."/>
            <person name="Podicherti R."/>
            <person name="Tsui H.-C.T."/>
            <person name="Winkler M.E."/>
        </authorList>
    </citation>
    <scope>NUCLEOTIDE SEQUENCE</scope>
</reference>
<name>A0A381SJX0_9ZZZZ</name>